<feature type="compositionally biased region" description="Pro residues" evidence="1">
    <location>
        <begin position="152"/>
        <end position="168"/>
    </location>
</feature>
<dbReference type="PROSITE" id="PS51257">
    <property type="entry name" value="PROKAR_LIPOPROTEIN"/>
    <property type="match status" value="1"/>
</dbReference>
<gene>
    <name evidence="3" type="ORF">Pla123a_37440</name>
</gene>
<dbReference type="AlphaFoldDB" id="A0A5C5YET3"/>
<feature type="compositionally biased region" description="Basic and acidic residues" evidence="1">
    <location>
        <begin position="417"/>
        <end position="426"/>
    </location>
</feature>
<feature type="compositionally biased region" description="Low complexity" evidence="1">
    <location>
        <begin position="140"/>
        <end position="151"/>
    </location>
</feature>
<proteinExistence type="predicted"/>
<accession>A0A5C5YET3</accession>
<feature type="compositionally biased region" description="Polar residues" evidence="1">
    <location>
        <begin position="211"/>
        <end position="222"/>
    </location>
</feature>
<sequence length="467" mass="49321" precursor="true">MDRFPLYSLRAPLLVLPCLATLCGVVGCQNNQQAYRDIYLRELRLQEDEIYRLEDCIQEYQGIIRNYRAEAQQLKATTDSAGAVTPRPAPTAPRSLLDGAGTPADRRSPGLQRIDPPAADNLSEEEDSLFDVPSIDLGEPMAAPPGAAADPVEPPPLGVPAQDPPPLPQRSAPPAGAPPIDIPPLDEPLGGGDVAPLPDARYTPAEELPPLSQSRPEPNNPTAPIESEPDGAGPEFAAVLPTEPLGGLTVHGYAGPALDSGEPTLVTLIRLRTLLGEPTGFAGQASLMLIDPRVGEDGQKLARWDFSADEVAASWRADASQPVLDLAVVLPSGVPLDEELELWVRLVDEPNDQKLLDQTPVTLGRLASLDEATLAVAPPAEAAEPPTEDDKSGGWRASERANLVAVQQDAADSGWRQSDEPVEPRKIRLASHNEPSPLPLPGAAPAATPAAKAAAPAGGVMDWSPNR</sequence>
<dbReference type="EMBL" id="SJPO01000009">
    <property type="protein sequence ID" value="TWT73850.1"/>
    <property type="molecule type" value="Genomic_DNA"/>
</dbReference>
<dbReference type="Proteomes" id="UP000318478">
    <property type="component" value="Unassembled WGS sequence"/>
</dbReference>
<keyword evidence="2" id="KW-0732">Signal</keyword>
<evidence type="ECO:0000256" key="1">
    <source>
        <dbReference type="SAM" id="MobiDB-lite"/>
    </source>
</evidence>
<feature type="chain" id="PRO_5022884675" evidence="2">
    <location>
        <begin position="21"/>
        <end position="467"/>
    </location>
</feature>
<evidence type="ECO:0000313" key="4">
    <source>
        <dbReference type="Proteomes" id="UP000318478"/>
    </source>
</evidence>
<feature type="region of interest" description="Disordered" evidence="1">
    <location>
        <begin position="404"/>
        <end position="467"/>
    </location>
</feature>
<organism evidence="3 4">
    <name type="scientific">Posidoniimonas polymericola</name>
    <dbReference type="NCBI Taxonomy" id="2528002"/>
    <lineage>
        <taxon>Bacteria</taxon>
        <taxon>Pseudomonadati</taxon>
        <taxon>Planctomycetota</taxon>
        <taxon>Planctomycetia</taxon>
        <taxon>Pirellulales</taxon>
        <taxon>Lacipirellulaceae</taxon>
        <taxon>Posidoniimonas</taxon>
    </lineage>
</organism>
<feature type="region of interest" description="Disordered" evidence="1">
    <location>
        <begin position="78"/>
        <end position="239"/>
    </location>
</feature>
<feature type="signal peptide" evidence="2">
    <location>
        <begin position="1"/>
        <end position="20"/>
    </location>
</feature>
<evidence type="ECO:0000313" key="3">
    <source>
        <dbReference type="EMBL" id="TWT73850.1"/>
    </source>
</evidence>
<evidence type="ECO:0000256" key="2">
    <source>
        <dbReference type="SAM" id="SignalP"/>
    </source>
</evidence>
<keyword evidence="4" id="KW-1185">Reference proteome</keyword>
<reference evidence="3 4" key="1">
    <citation type="submission" date="2019-02" db="EMBL/GenBank/DDBJ databases">
        <title>Deep-cultivation of Planctomycetes and their phenomic and genomic characterization uncovers novel biology.</title>
        <authorList>
            <person name="Wiegand S."/>
            <person name="Jogler M."/>
            <person name="Boedeker C."/>
            <person name="Pinto D."/>
            <person name="Vollmers J."/>
            <person name="Rivas-Marin E."/>
            <person name="Kohn T."/>
            <person name="Peeters S.H."/>
            <person name="Heuer A."/>
            <person name="Rast P."/>
            <person name="Oberbeckmann S."/>
            <person name="Bunk B."/>
            <person name="Jeske O."/>
            <person name="Meyerdierks A."/>
            <person name="Storesund J.E."/>
            <person name="Kallscheuer N."/>
            <person name="Luecker S."/>
            <person name="Lage O.M."/>
            <person name="Pohl T."/>
            <person name="Merkel B.J."/>
            <person name="Hornburger P."/>
            <person name="Mueller R.-W."/>
            <person name="Bruemmer F."/>
            <person name="Labrenz M."/>
            <person name="Spormann A.M."/>
            <person name="Op Den Camp H."/>
            <person name="Overmann J."/>
            <person name="Amann R."/>
            <person name="Jetten M.S.M."/>
            <person name="Mascher T."/>
            <person name="Medema M.H."/>
            <person name="Devos D.P."/>
            <person name="Kaster A.-K."/>
            <person name="Ovreas L."/>
            <person name="Rohde M."/>
            <person name="Galperin M.Y."/>
            <person name="Jogler C."/>
        </authorList>
    </citation>
    <scope>NUCLEOTIDE SEQUENCE [LARGE SCALE GENOMIC DNA]</scope>
    <source>
        <strain evidence="3 4">Pla123a</strain>
    </source>
</reference>
<comment type="caution">
    <text evidence="3">The sequence shown here is derived from an EMBL/GenBank/DDBJ whole genome shotgun (WGS) entry which is preliminary data.</text>
</comment>
<name>A0A5C5YET3_9BACT</name>
<feature type="compositionally biased region" description="Low complexity" evidence="1">
    <location>
        <begin position="443"/>
        <end position="457"/>
    </location>
</feature>
<dbReference type="OrthoDB" id="289491at2"/>
<dbReference type="RefSeq" id="WP_146589707.1">
    <property type="nucleotide sequence ID" value="NZ_SJPO01000009.1"/>
</dbReference>
<feature type="compositionally biased region" description="Pro residues" evidence="1">
    <location>
        <begin position="175"/>
        <end position="186"/>
    </location>
</feature>
<protein>
    <submittedName>
        <fullName evidence="3">Uncharacterized protein</fullName>
    </submittedName>
</protein>